<feature type="domain" description="Beta-ketoacyl-[acyl-carrier-protein] synthase III C-terminal" evidence="4">
    <location>
        <begin position="269"/>
        <end position="345"/>
    </location>
</feature>
<evidence type="ECO:0000259" key="3">
    <source>
        <dbReference type="Pfam" id="PF00195"/>
    </source>
</evidence>
<keyword evidence="1" id="KW-0808">Transferase</keyword>
<dbReference type="HOGENOM" id="CLU_034992_0_0_11"/>
<evidence type="ECO:0000256" key="1">
    <source>
        <dbReference type="ARBA" id="ARBA00022679"/>
    </source>
</evidence>
<evidence type="ECO:0000259" key="4">
    <source>
        <dbReference type="Pfam" id="PF08541"/>
    </source>
</evidence>
<gene>
    <name evidence="5" type="ORF">BN159_2017</name>
</gene>
<dbReference type="KEGG" id="sdv:BN159_2017"/>
<dbReference type="GO" id="GO:0016747">
    <property type="term" value="F:acyltransferase activity, transferring groups other than amino-acyl groups"/>
    <property type="evidence" value="ECO:0007669"/>
    <property type="project" value="InterPro"/>
</dbReference>
<dbReference type="GO" id="GO:0030639">
    <property type="term" value="P:polyketide biosynthetic process"/>
    <property type="evidence" value="ECO:0007669"/>
    <property type="project" value="TreeGrafter"/>
</dbReference>
<sequence length="353" mass="37732">MPVVTAPVVALPRHQVTTDELIERIGELYPDHPRLRAIHQVMRRSGVRTRWYTRPLDQQFLTDRPLRESTSRHLLDCLDLAERAGRAALREAGLKPEDVTALVVSSATGHTVPGLDVLLMERLGLSPSVRRMPVSQLGCAGGVFAVSTAAELVRARPDAIVLVVCADALSHYLHPGDTGMDGMIFKAILGDGGGACVVRDRAKGPHMEIEGSWECLDVSGRDVVGGGPEGDGLHMHNSPRLAESVGGLLVGLRKWLRATAPVGTDGAPDFVVSHTGSPRILDCLADGLDCPPEMFGLARDSLRDLGNLGAASVLEVMERTFAKRPQPGQRGLMVAVGPGVCLTAVKTVWRDGV</sequence>
<dbReference type="AlphaFoldDB" id="K4QTH2"/>
<protein>
    <recommendedName>
        <fullName evidence="7">Type III polyketide synthase</fullName>
    </recommendedName>
</protein>
<reference evidence="5 6" key="1">
    <citation type="journal article" date="2012" name="J. Bacteriol.">
        <title>Genome sequence of the bacterium Streptomyces davawensis JCM 4913 and heterologous production of the unique antibiotic roseoflavin.</title>
        <authorList>
            <person name="Jankowitsch F."/>
            <person name="Schwarz J."/>
            <person name="Ruckert C."/>
            <person name="Gust B."/>
            <person name="Szczepanowski R."/>
            <person name="Blom J."/>
            <person name="Pelzer S."/>
            <person name="Kalinowski J."/>
            <person name="Mack M."/>
        </authorList>
    </citation>
    <scope>NUCLEOTIDE SEQUENCE [LARGE SCALE GENOMIC DNA]</scope>
    <source>
        <strain evidence="6">DSM 101723 / JCM 4913 / KCC S-0913 / 768</strain>
    </source>
</reference>
<feature type="active site" description="Acyl-thioester intermediate" evidence="2">
    <location>
        <position position="139"/>
    </location>
</feature>
<dbReference type="Pfam" id="PF08541">
    <property type="entry name" value="ACP_syn_III_C"/>
    <property type="match status" value="1"/>
</dbReference>
<dbReference type="InterPro" id="IPR016039">
    <property type="entry name" value="Thiolase-like"/>
</dbReference>
<feature type="domain" description="Chalcone/stilbene synthase N-terminal" evidence="3">
    <location>
        <begin position="76"/>
        <end position="198"/>
    </location>
</feature>
<dbReference type="SUPFAM" id="SSF53901">
    <property type="entry name" value="Thiolase-like"/>
    <property type="match status" value="2"/>
</dbReference>
<dbReference type="PATRIC" id="fig|1214101.3.peg.2049"/>
<dbReference type="RefSeq" id="WP_015656790.1">
    <property type="nucleotide sequence ID" value="NC_020504.1"/>
</dbReference>
<name>K4QTH2_STRDJ</name>
<dbReference type="eggNOG" id="COG3424">
    <property type="taxonomic scope" value="Bacteria"/>
</dbReference>
<dbReference type="InterPro" id="IPR001099">
    <property type="entry name" value="Chalcone/stilbene_synt_N"/>
</dbReference>
<dbReference type="InterPro" id="IPR011141">
    <property type="entry name" value="Polyketide_synthase_type-III"/>
</dbReference>
<dbReference type="EMBL" id="HE971709">
    <property type="protein sequence ID" value="CCK26396.1"/>
    <property type="molecule type" value="Genomic_DNA"/>
</dbReference>
<accession>K4QTH2</accession>
<dbReference type="InterPro" id="IPR013747">
    <property type="entry name" value="ACP_syn_III_C"/>
</dbReference>
<evidence type="ECO:0000313" key="6">
    <source>
        <dbReference type="Proteomes" id="UP000008043"/>
    </source>
</evidence>
<dbReference type="STRING" id="1214101.BN159_2017"/>
<evidence type="ECO:0008006" key="7">
    <source>
        <dbReference type="Google" id="ProtNLM"/>
    </source>
</evidence>
<proteinExistence type="predicted"/>
<dbReference type="PANTHER" id="PTHR11877">
    <property type="entry name" value="HYDROXYMETHYLGLUTARYL-COA SYNTHASE"/>
    <property type="match status" value="1"/>
</dbReference>
<dbReference type="Gene3D" id="3.40.47.10">
    <property type="match status" value="2"/>
</dbReference>
<organism evidence="5 6">
    <name type="scientific">Streptomyces davaonensis (strain DSM 101723 / JCM 4913 / KCC S-0913 / 768)</name>
    <dbReference type="NCBI Taxonomy" id="1214101"/>
    <lineage>
        <taxon>Bacteria</taxon>
        <taxon>Bacillati</taxon>
        <taxon>Actinomycetota</taxon>
        <taxon>Actinomycetes</taxon>
        <taxon>Kitasatosporales</taxon>
        <taxon>Streptomycetaceae</taxon>
        <taxon>Streptomyces</taxon>
    </lineage>
</organism>
<evidence type="ECO:0000313" key="5">
    <source>
        <dbReference type="EMBL" id="CCK26396.1"/>
    </source>
</evidence>
<dbReference type="PANTHER" id="PTHR11877:SF46">
    <property type="entry name" value="TYPE III POLYKETIDE SYNTHASE A"/>
    <property type="match status" value="1"/>
</dbReference>
<dbReference type="Proteomes" id="UP000008043">
    <property type="component" value="Chromosome"/>
</dbReference>
<evidence type="ECO:0000256" key="2">
    <source>
        <dbReference type="PIRSR" id="PIRSR000451-1"/>
    </source>
</evidence>
<keyword evidence="6" id="KW-1185">Reference proteome</keyword>
<dbReference type="Pfam" id="PF00195">
    <property type="entry name" value="Chal_sti_synt_N"/>
    <property type="match status" value="1"/>
</dbReference>
<dbReference type="PIRSF" id="PIRSF000451">
    <property type="entry name" value="PKS_III"/>
    <property type="match status" value="1"/>
</dbReference>